<feature type="domain" description="Flavodoxin-like fold" evidence="3">
    <location>
        <begin position="1"/>
        <end position="174"/>
    </location>
</feature>
<dbReference type="PANTHER" id="PTHR10204">
    <property type="entry name" value="NAD P H OXIDOREDUCTASE-RELATED"/>
    <property type="match status" value="1"/>
</dbReference>
<dbReference type="PANTHER" id="PTHR10204:SF34">
    <property type="entry name" value="NAD(P)H DEHYDROGENASE [QUINONE] 1 ISOFORM 1"/>
    <property type="match status" value="1"/>
</dbReference>
<evidence type="ECO:0000313" key="4">
    <source>
        <dbReference type="EMBL" id="KAK5046653.1"/>
    </source>
</evidence>
<protein>
    <recommendedName>
        <fullName evidence="3">Flavodoxin-like fold domain-containing protein</fullName>
    </recommendedName>
</protein>
<reference evidence="4 5" key="1">
    <citation type="submission" date="2023-08" db="EMBL/GenBank/DDBJ databases">
        <title>Black Yeasts Isolated from many extreme environments.</title>
        <authorList>
            <person name="Coleine C."/>
            <person name="Stajich J.E."/>
            <person name="Selbmann L."/>
        </authorList>
    </citation>
    <scope>NUCLEOTIDE SEQUENCE [LARGE SCALE GENOMIC DNA]</scope>
    <source>
        <strain evidence="4 5">CCFEE 5792</strain>
    </source>
</reference>
<dbReference type="GeneID" id="89975580"/>
<evidence type="ECO:0000313" key="5">
    <source>
        <dbReference type="Proteomes" id="UP001358417"/>
    </source>
</evidence>
<evidence type="ECO:0000256" key="1">
    <source>
        <dbReference type="ARBA" id="ARBA00006252"/>
    </source>
</evidence>
<dbReference type="RefSeq" id="XP_064702236.1">
    <property type="nucleotide sequence ID" value="XM_064850967.1"/>
</dbReference>
<dbReference type="GO" id="GO:0003955">
    <property type="term" value="F:NAD(P)H dehydrogenase (quinone) activity"/>
    <property type="evidence" value="ECO:0007669"/>
    <property type="project" value="TreeGrafter"/>
</dbReference>
<dbReference type="Proteomes" id="UP001358417">
    <property type="component" value="Unassembled WGS sequence"/>
</dbReference>
<dbReference type="SUPFAM" id="SSF52218">
    <property type="entry name" value="Flavoproteins"/>
    <property type="match status" value="1"/>
</dbReference>
<sequence length="225" mass="25406">MHVLIVISHPNQKSLTHSLAQRVTEGAESKGHSVKLLDLYKDGFDPIFSQRDFEQFEGVPMTEDVLRHQKLIEEADAIFLIFPVWWYGLPAMMKGWLDRVFSAGWAYKVQVDPEGTLLASRPCTILAPAGASANQLNRWGYDKHIQHLWRYGVFGYCGFEPLRITILEDAEWAERGKVATHLETAFKAGQLIGNDPEASAGIQRYLDEGLNIRGEKHQGEDALTK</sequence>
<organism evidence="4 5">
    <name type="scientific">Exophiala bonariae</name>
    <dbReference type="NCBI Taxonomy" id="1690606"/>
    <lineage>
        <taxon>Eukaryota</taxon>
        <taxon>Fungi</taxon>
        <taxon>Dikarya</taxon>
        <taxon>Ascomycota</taxon>
        <taxon>Pezizomycotina</taxon>
        <taxon>Eurotiomycetes</taxon>
        <taxon>Chaetothyriomycetidae</taxon>
        <taxon>Chaetothyriales</taxon>
        <taxon>Herpotrichiellaceae</taxon>
        <taxon>Exophiala</taxon>
    </lineage>
</organism>
<proteinExistence type="inferred from homology"/>
<gene>
    <name evidence="4" type="ORF">LTR84_007414</name>
</gene>
<dbReference type="AlphaFoldDB" id="A0AAV9MY64"/>
<comment type="similarity">
    <text evidence="1">Belongs to the NAD(P)H dehydrogenase (quinone) family.</text>
</comment>
<dbReference type="InterPro" id="IPR003680">
    <property type="entry name" value="Flavodoxin_fold"/>
</dbReference>
<dbReference type="GO" id="GO:0005829">
    <property type="term" value="C:cytosol"/>
    <property type="evidence" value="ECO:0007669"/>
    <property type="project" value="TreeGrafter"/>
</dbReference>
<dbReference type="InterPro" id="IPR051545">
    <property type="entry name" value="NAD(P)H_dehydrogenase_qn"/>
</dbReference>
<dbReference type="EMBL" id="JAVRRD010000029">
    <property type="protein sequence ID" value="KAK5046653.1"/>
    <property type="molecule type" value="Genomic_DNA"/>
</dbReference>
<evidence type="ECO:0000256" key="2">
    <source>
        <dbReference type="ARBA" id="ARBA00023002"/>
    </source>
</evidence>
<comment type="caution">
    <text evidence="4">The sequence shown here is derived from an EMBL/GenBank/DDBJ whole genome shotgun (WGS) entry which is preliminary data.</text>
</comment>
<dbReference type="Gene3D" id="3.40.50.360">
    <property type="match status" value="1"/>
</dbReference>
<dbReference type="Pfam" id="PF02525">
    <property type="entry name" value="Flavodoxin_2"/>
    <property type="match status" value="1"/>
</dbReference>
<keyword evidence="5" id="KW-1185">Reference proteome</keyword>
<keyword evidence="2" id="KW-0560">Oxidoreductase</keyword>
<accession>A0AAV9MY64</accession>
<name>A0AAV9MY64_9EURO</name>
<evidence type="ECO:0000259" key="3">
    <source>
        <dbReference type="Pfam" id="PF02525"/>
    </source>
</evidence>
<dbReference type="InterPro" id="IPR029039">
    <property type="entry name" value="Flavoprotein-like_sf"/>
</dbReference>